<feature type="transmembrane region" description="Helical" evidence="10">
    <location>
        <begin position="302"/>
        <end position="320"/>
    </location>
</feature>
<evidence type="ECO:0000256" key="6">
    <source>
        <dbReference type="ARBA" id="ARBA00023180"/>
    </source>
</evidence>
<reference evidence="13 14" key="1">
    <citation type="submission" date="2023-02" db="EMBL/GenBank/DDBJ databases">
        <title>LHISI_Scaffold_Assembly.</title>
        <authorList>
            <person name="Stuart O.P."/>
            <person name="Cleave R."/>
            <person name="Magrath M.J.L."/>
            <person name="Mikheyev A.S."/>
        </authorList>
    </citation>
    <scope>NUCLEOTIDE SEQUENCE [LARGE SCALE GENOMIC DNA]</scope>
    <source>
        <strain evidence="13">Daus_M_001</strain>
        <tissue evidence="13">Leg muscle</tissue>
    </source>
</reference>
<dbReference type="PANTHER" id="PTHR10877">
    <property type="entry name" value="POLYCYSTIN FAMILY MEMBER"/>
    <property type="match status" value="1"/>
</dbReference>
<sequence>MSTVSSNENSNVEGNSEQVGESERNEEILEGQETQSQENLTRWQRTARFLRSFHAQISIFLIFFLIFNIACFVMYDESHFVATRAATELFVETGNEGIDFRDIGNSDNFISYVEGPMLNAFLLDLWHESMNVEDDESRHVLRQYRLLGAPRMRQVKVRNDSCIVREAFRKYVPTCFNYYSSFSEQNTPYGPAERPDWVYSTARELNGRSFSGFLSRYGGGGYYRDLPLEINNTGNTTQRLRASKWITEGTRAVFVDIKMFNANVSLFYTVKLLVEFPPFYHAIPSWYITTFRFVKYTTSFEIFVLACEVTVVVFNLFYTIEAVRKLNLLRLGYFGSFWNIVDFAIVILIFVWATLNTIFYFNILSALDRLQNNSESFTNFDHLVVLHKWVIQLKALALFLAWIKLLKFTKFKKILSRSYVTCVSFLLLFFTFVLVYTTFAFILFSSSLEAYNSFFGAFISLMKICVLDFDYESLRKLHPVLGPIFFFMYVLFTFSVLLNMFLAIIYDEFSVEELQKSNTRLGYDIDLWQLNKGNVDEHAGKKVYDVLLKNNFSKNDVELFFSKYNINLYEMESMDELALRFRATAPRSQPEFLDSVELETLMQQVESRIENVEMLLENTSILADRAIERLNQTN</sequence>
<accession>A0ABQ9GBM3</accession>
<name>A0ABQ9GBM3_9NEOP</name>
<keyword evidence="4 10" id="KW-1133">Transmembrane helix</keyword>
<keyword evidence="5 10" id="KW-0472">Membrane</keyword>
<keyword evidence="14" id="KW-1185">Reference proteome</keyword>
<dbReference type="InterPro" id="IPR013122">
    <property type="entry name" value="PKD1_2_channel"/>
</dbReference>
<comment type="similarity">
    <text evidence="2">Belongs to the polycystin family.</text>
</comment>
<dbReference type="PRINTS" id="PR01433">
    <property type="entry name" value="POLYCYSTIN2"/>
</dbReference>
<comment type="subcellular location">
    <subcellularLocation>
        <location evidence="1">Cell projection</location>
        <location evidence="1">Cilium membrane</location>
        <topology evidence="1">Multi-pass membrane protein</topology>
    </subcellularLocation>
</comment>
<keyword evidence="3 10" id="KW-0812">Transmembrane</keyword>
<evidence type="ECO:0000256" key="1">
    <source>
        <dbReference type="ARBA" id="ARBA00004272"/>
    </source>
</evidence>
<feature type="transmembrane region" description="Helical" evidence="10">
    <location>
        <begin position="481"/>
        <end position="506"/>
    </location>
</feature>
<dbReference type="Gene3D" id="1.10.287.70">
    <property type="match status" value="1"/>
</dbReference>
<protein>
    <recommendedName>
        <fullName evidence="15">Polycystic kidney disease 2-like 1 protein</fullName>
    </recommendedName>
</protein>
<gene>
    <name evidence="13" type="ORF">PR048_028818</name>
</gene>
<proteinExistence type="inferred from homology"/>
<evidence type="ECO:0000256" key="7">
    <source>
        <dbReference type="ARBA" id="ARBA00023273"/>
    </source>
</evidence>
<evidence type="ECO:0000256" key="2">
    <source>
        <dbReference type="ARBA" id="ARBA00007200"/>
    </source>
</evidence>
<dbReference type="Proteomes" id="UP001159363">
    <property type="component" value="Chromosome 12"/>
</dbReference>
<feature type="region of interest" description="Disordered" evidence="9">
    <location>
        <begin position="1"/>
        <end position="37"/>
    </location>
</feature>
<comment type="caution">
    <text evidence="13">The sequence shown here is derived from an EMBL/GenBank/DDBJ whole genome shotgun (WGS) entry which is preliminary data.</text>
</comment>
<dbReference type="Pfam" id="PF20519">
    <property type="entry name" value="Polycystin_dom"/>
    <property type="match status" value="1"/>
</dbReference>
<dbReference type="InterPro" id="IPR051223">
    <property type="entry name" value="Polycystin"/>
</dbReference>
<feature type="transmembrane region" description="Helical" evidence="10">
    <location>
        <begin position="418"/>
        <end position="444"/>
    </location>
</feature>
<feature type="coiled-coil region" evidence="8">
    <location>
        <begin position="595"/>
        <end position="622"/>
    </location>
</feature>
<feature type="transmembrane region" description="Helical" evidence="10">
    <location>
        <begin position="340"/>
        <end position="363"/>
    </location>
</feature>
<evidence type="ECO:0000256" key="5">
    <source>
        <dbReference type="ARBA" id="ARBA00023136"/>
    </source>
</evidence>
<evidence type="ECO:0000256" key="3">
    <source>
        <dbReference type="ARBA" id="ARBA00022692"/>
    </source>
</evidence>
<dbReference type="InterPro" id="IPR027359">
    <property type="entry name" value="Volt_channel_dom_sf"/>
</dbReference>
<evidence type="ECO:0000256" key="9">
    <source>
        <dbReference type="SAM" id="MobiDB-lite"/>
    </source>
</evidence>
<dbReference type="Gene3D" id="1.20.120.350">
    <property type="entry name" value="Voltage-gated potassium channels. Chain C"/>
    <property type="match status" value="1"/>
</dbReference>
<dbReference type="InterPro" id="IPR003915">
    <property type="entry name" value="PKD_2"/>
</dbReference>
<evidence type="ECO:0000256" key="4">
    <source>
        <dbReference type="ARBA" id="ARBA00022989"/>
    </source>
</evidence>
<organism evidence="13 14">
    <name type="scientific">Dryococelus australis</name>
    <dbReference type="NCBI Taxonomy" id="614101"/>
    <lineage>
        <taxon>Eukaryota</taxon>
        <taxon>Metazoa</taxon>
        <taxon>Ecdysozoa</taxon>
        <taxon>Arthropoda</taxon>
        <taxon>Hexapoda</taxon>
        <taxon>Insecta</taxon>
        <taxon>Pterygota</taxon>
        <taxon>Neoptera</taxon>
        <taxon>Polyneoptera</taxon>
        <taxon>Phasmatodea</taxon>
        <taxon>Verophasmatodea</taxon>
        <taxon>Anareolatae</taxon>
        <taxon>Phasmatidae</taxon>
        <taxon>Eurycanthinae</taxon>
        <taxon>Dryococelus</taxon>
    </lineage>
</organism>
<evidence type="ECO:0000256" key="8">
    <source>
        <dbReference type="SAM" id="Coils"/>
    </source>
</evidence>
<dbReference type="PANTHER" id="PTHR10877:SF183">
    <property type="entry name" value="AT14535P-RELATED"/>
    <property type="match status" value="1"/>
</dbReference>
<feature type="domain" description="Polycystin" evidence="12">
    <location>
        <begin position="99"/>
        <end position="293"/>
    </location>
</feature>
<feature type="domain" description="Polycystin cation channel PKD1/PKD2" evidence="11">
    <location>
        <begin position="296"/>
        <end position="510"/>
    </location>
</feature>
<feature type="transmembrane region" description="Helical" evidence="10">
    <location>
        <begin position="53"/>
        <end position="75"/>
    </location>
</feature>
<keyword evidence="8" id="KW-0175">Coiled coil</keyword>
<evidence type="ECO:0000256" key="10">
    <source>
        <dbReference type="SAM" id="Phobius"/>
    </source>
</evidence>
<keyword evidence="6" id="KW-0325">Glycoprotein</keyword>
<evidence type="ECO:0000259" key="11">
    <source>
        <dbReference type="Pfam" id="PF08016"/>
    </source>
</evidence>
<dbReference type="InterPro" id="IPR046791">
    <property type="entry name" value="Polycystin_dom"/>
</dbReference>
<feature type="compositionally biased region" description="Low complexity" evidence="9">
    <location>
        <begin position="1"/>
        <end position="19"/>
    </location>
</feature>
<keyword evidence="7" id="KW-0966">Cell projection</keyword>
<evidence type="ECO:0008006" key="15">
    <source>
        <dbReference type="Google" id="ProtNLM"/>
    </source>
</evidence>
<evidence type="ECO:0000313" key="13">
    <source>
        <dbReference type="EMBL" id="KAJ8869809.1"/>
    </source>
</evidence>
<evidence type="ECO:0000313" key="14">
    <source>
        <dbReference type="Proteomes" id="UP001159363"/>
    </source>
</evidence>
<feature type="transmembrane region" description="Helical" evidence="10">
    <location>
        <begin position="383"/>
        <end position="406"/>
    </location>
</feature>
<evidence type="ECO:0000259" key="12">
    <source>
        <dbReference type="Pfam" id="PF20519"/>
    </source>
</evidence>
<dbReference type="EMBL" id="JARBHB010000013">
    <property type="protein sequence ID" value="KAJ8869809.1"/>
    <property type="molecule type" value="Genomic_DNA"/>
</dbReference>
<dbReference type="Pfam" id="PF08016">
    <property type="entry name" value="PKD_channel"/>
    <property type="match status" value="1"/>
</dbReference>